<dbReference type="PANTHER" id="PTHR43744">
    <property type="entry name" value="ABC TRANSPORTER PERMEASE PROTEIN MG189-RELATED-RELATED"/>
    <property type="match status" value="1"/>
</dbReference>
<accession>A0ABQ1F149</accession>
<feature type="transmembrane region" description="Helical" evidence="7">
    <location>
        <begin position="181"/>
        <end position="203"/>
    </location>
</feature>
<keyword evidence="10" id="KW-1185">Reference proteome</keyword>
<dbReference type="Proteomes" id="UP000615455">
    <property type="component" value="Unassembled WGS sequence"/>
</dbReference>
<dbReference type="InterPro" id="IPR035906">
    <property type="entry name" value="MetI-like_sf"/>
</dbReference>
<protein>
    <submittedName>
        <fullName evidence="9">Sugar ABC transporter permease</fullName>
    </submittedName>
</protein>
<dbReference type="CDD" id="cd06261">
    <property type="entry name" value="TM_PBP2"/>
    <property type="match status" value="1"/>
</dbReference>
<dbReference type="Gene3D" id="1.10.3720.10">
    <property type="entry name" value="MetI-like"/>
    <property type="match status" value="1"/>
</dbReference>
<keyword evidence="3" id="KW-1003">Cell membrane</keyword>
<evidence type="ECO:0000256" key="5">
    <source>
        <dbReference type="ARBA" id="ARBA00022989"/>
    </source>
</evidence>
<evidence type="ECO:0000256" key="1">
    <source>
        <dbReference type="ARBA" id="ARBA00004651"/>
    </source>
</evidence>
<feature type="transmembrane region" description="Helical" evidence="7">
    <location>
        <begin position="106"/>
        <end position="130"/>
    </location>
</feature>
<dbReference type="Pfam" id="PF00528">
    <property type="entry name" value="BPD_transp_1"/>
    <property type="match status" value="1"/>
</dbReference>
<comment type="subcellular location">
    <subcellularLocation>
        <location evidence="1 7">Cell membrane</location>
        <topology evidence="1 7">Multi-pass membrane protein</topology>
    </subcellularLocation>
</comment>
<keyword evidence="2 7" id="KW-0813">Transport</keyword>
<feature type="transmembrane region" description="Helical" evidence="7">
    <location>
        <begin position="241"/>
        <end position="264"/>
    </location>
</feature>
<comment type="caution">
    <text evidence="9">The sequence shown here is derived from an EMBL/GenBank/DDBJ whole genome shotgun (WGS) entry which is preliminary data.</text>
</comment>
<feature type="transmembrane region" description="Helical" evidence="7">
    <location>
        <begin position="12"/>
        <end position="32"/>
    </location>
</feature>
<keyword evidence="5 7" id="KW-1133">Transmembrane helix</keyword>
<evidence type="ECO:0000256" key="4">
    <source>
        <dbReference type="ARBA" id="ARBA00022692"/>
    </source>
</evidence>
<evidence type="ECO:0000313" key="9">
    <source>
        <dbReference type="EMBL" id="GFZ96648.1"/>
    </source>
</evidence>
<proteinExistence type="inferred from homology"/>
<reference evidence="10" key="1">
    <citation type="journal article" date="2019" name="Int. J. Syst. Evol. Microbiol.">
        <title>The Global Catalogue of Microorganisms (GCM) 10K type strain sequencing project: providing services to taxonomists for standard genome sequencing and annotation.</title>
        <authorList>
            <consortium name="The Broad Institute Genomics Platform"/>
            <consortium name="The Broad Institute Genome Sequencing Center for Infectious Disease"/>
            <person name="Wu L."/>
            <person name="Ma J."/>
        </authorList>
    </citation>
    <scope>NUCLEOTIDE SEQUENCE [LARGE SCALE GENOMIC DNA]</scope>
    <source>
        <strain evidence="10">CGMCC 1.15043</strain>
    </source>
</reference>
<evidence type="ECO:0000256" key="7">
    <source>
        <dbReference type="RuleBase" id="RU363032"/>
    </source>
</evidence>
<organism evidence="9 10">
    <name type="scientific">Paenibacillus marchantiophytorum</name>
    <dbReference type="NCBI Taxonomy" id="1619310"/>
    <lineage>
        <taxon>Bacteria</taxon>
        <taxon>Bacillati</taxon>
        <taxon>Bacillota</taxon>
        <taxon>Bacilli</taxon>
        <taxon>Bacillales</taxon>
        <taxon>Paenibacillaceae</taxon>
        <taxon>Paenibacillus</taxon>
    </lineage>
</organism>
<gene>
    <name evidence="9" type="ORF">GCM10008018_48880</name>
</gene>
<name>A0ABQ1F149_9BACL</name>
<dbReference type="PANTHER" id="PTHR43744:SF12">
    <property type="entry name" value="ABC TRANSPORTER PERMEASE PROTEIN MG189-RELATED"/>
    <property type="match status" value="1"/>
</dbReference>
<dbReference type="InterPro" id="IPR000515">
    <property type="entry name" value="MetI-like"/>
</dbReference>
<keyword evidence="4 7" id="KW-0812">Transmembrane</keyword>
<evidence type="ECO:0000256" key="2">
    <source>
        <dbReference type="ARBA" id="ARBA00022448"/>
    </source>
</evidence>
<evidence type="ECO:0000313" key="10">
    <source>
        <dbReference type="Proteomes" id="UP000615455"/>
    </source>
</evidence>
<dbReference type="SUPFAM" id="SSF161098">
    <property type="entry name" value="MetI-like"/>
    <property type="match status" value="1"/>
</dbReference>
<dbReference type="EMBL" id="BMHE01000031">
    <property type="protein sequence ID" value="GFZ96648.1"/>
    <property type="molecule type" value="Genomic_DNA"/>
</dbReference>
<evidence type="ECO:0000256" key="6">
    <source>
        <dbReference type="ARBA" id="ARBA00023136"/>
    </source>
</evidence>
<feature type="transmembrane region" description="Helical" evidence="7">
    <location>
        <begin position="70"/>
        <end position="94"/>
    </location>
</feature>
<comment type="similarity">
    <text evidence="7">Belongs to the binding-protein-dependent transport system permease family.</text>
</comment>
<feature type="domain" description="ABC transmembrane type-1" evidence="8">
    <location>
        <begin position="71"/>
        <end position="264"/>
    </location>
</feature>
<keyword evidence="6 7" id="KW-0472">Membrane</keyword>
<feature type="transmembrane region" description="Helical" evidence="7">
    <location>
        <begin position="136"/>
        <end position="160"/>
    </location>
</feature>
<dbReference type="PROSITE" id="PS50928">
    <property type="entry name" value="ABC_TM1"/>
    <property type="match status" value="1"/>
</dbReference>
<evidence type="ECO:0000259" key="8">
    <source>
        <dbReference type="PROSITE" id="PS50928"/>
    </source>
</evidence>
<sequence length="279" mass="31024">MNESMHLKKLPVYIVMIFVSAIFLFPLLWSLISSLKPEAQIVSYPPKWIPETFTLNNYTQVLNNFPYMSWMMNSVMMTVFSTVFVLLLTTLAAYAFGRLQFKGKKLIFTLVVSMLLIPIQAYIIPLFLLVSKLGLLNTYAAIVLVAGANVTSVFILTSFFKSIPRELEEAARIDGCQDFGIFARIMLPLSKPALSTVTILMFITNWNNFLWPLIAIRANSLKPLAVGIAQFMGGANSTAQFQYGTSLAGACMAIIPSIIVFLSLQRYFVEGIANTGIKG</sequence>
<evidence type="ECO:0000256" key="3">
    <source>
        <dbReference type="ARBA" id="ARBA00022475"/>
    </source>
</evidence>